<feature type="domain" description="AMP-dependent synthetase/ligase" evidence="4">
    <location>
        <begin position="88"/>
        <end position="239"/>
    </location>
</feature>
<gene>
    <name evidence="6" type="ORF">IOE58_07325</name>
</gene>
<feature type="region of interest" description="Disordered" evidence="3">
    <location>
        <begin position="81"/>
        <end position="105"/>
    </location>
</feature>
<dbReference type="Pfam" id="PF13193">
    <property type="entry name" value="AMP-binding_C"/>
    <property type="match status" value="1"/>
</dbReference>
<dbReference type="InterPro" id="IPR025110">
    <property type="entry name" value="AMP-bd_C"/>
</dbReference>
<dbReference type="InterPro" id="IPR000873">
    <property type="entry name" value="AMP-dep_synth/lig_dom"/>
</dbReference>
<dbReference type="RefSeq" id="WP_193865759.1">
    <property type="nucleotide sequence ID" value="NZ_JADEYR010000006.1"/>
</dbReference>
<proteinExistence type="inferred from homology"/>
<keyword evidence="2" id="KW-0436">Ligase</keyword>
<dbReference type="Pfam" id="PF00501">
    <property type="entry name" value="AMP-binding"/>
    <property type="match status" value="1"/>
</dbReference>
<feature type="domain" description="AMP-binding enzyme C-terminal" evidence="5">
    <location>
        <begin position="306"/>
        <end position="369"/>
    </location>
</feature>
<dbReference type="InterPro" id="IPR042099">
    <property type="entry name" value="ANL_N_sf"/>
</dbReference>
<evidence type="ECO:0000259" key="4">
    <source>
        <dbReference type="Pfam" id="PF00501"/>
    </source>
</evidence>
<dbReference type="Gene3D" id="3.30.300.30">
    <property type="match status" value="1"/>
</dbReference>
<dbReference type="PANTHER" id="PTHR43201:SF5">
    <property type="entry name" value="MEDIUM-CHAIN ACYL-COA LIGASE ACSF2, MITOCHONDRIAL"/>
    <property type="match status" value="1"/>
</dbReference>
<accession>A0ABR9W219</accession>
<protein>
    <submittedName>
        <fullName evidence="6">AMP-binding protein</fullName>
    </submittedName>
</protein>
<dbReference type="PANTHER" id="PTHR43201">
    <property type="entry name" value="ACYL-COA SYNTHETASE"/>
    <property type="match status" value="1"/>
</dbReference>
<evidence type="ECO:0000256" key="3">
    <source>
        <dbReference type="SAM" id="MobiDB-lite"/>
    </source>
</evidence>
<keyword evidence="7" id="KW-1185">Reference proteome</keyword>
<evidence type="ECO:0000313" key="7">
    <source>
        <dbReference type="Proteomes" id="UP000644727"/>
    </source>
</evidence>
<dbReference type="EMBL" id="JADEYR010000006">
    <property type="protein sequence ID" value="MBE9404005.1"/>
    <property type="molecule type" value="Genomic_DNA"/>
</dbReference>
<evidence type="ECO:0000313" key="6">
    <source>
        <dbReference type="EMBL" id="MBE9404005.1"/>
    </source>
</evidence>
<dbReference type="Gene3D" id="3.40.50.12780">
    <property type="entry name" value="N-terminal domain of ligase-like"/>
    <property type="match status" value="1"/>
</dbReference>
<comment type="similarity">
    <text evidence="1">Belongs to the ATP-dependent AMP-binding enzyme family.</text>
</comment>
<sequence>MRILQARTALRLRARLQPRRVVLTDAKGELTARDLDGITALMHRGRTATSARSVPRCPPQVAELPPDAPLRQVLATALTAGDELEMRSSGSTGPPHLQRRGPLSAAQLRTLRDLARRIGLRGGASIASAAPGVHGHGLLVGLGALVLGSPLVDLSHLRPAQRVQLLHRERPQLLTGVPVHLADVLAADQEHARGRPLQIPRVISGSDVLPAALRADLARHLRARVHDVYGTTETGPIAVDGRPLAGVRIREQDGLLIVRTPFTGGKELVTDRGHLDKQGRVRVTGRADGAVSSGGMLHDPRAVARLLVSHPGVAAVRLRVVEDERFGARTVAEVTPSPGEAAVPTGQELRSLVRDRLGAAAVPREVVLLSSPGD</sequence>
<organism evidence="6 7">
    <name type="scientific">Brachybacterium epidermidis</name>
    <dbReference type="NCBI Taxonomy" id="2781983"/>
    <lineage>
        <taxon>Bacteria</taxon>
        <taxon>Bacillati</taxon>
        <taxon>Actinomycetota</taxon>
        <taxon>Actinomycetes</taxon>
        <taxon>Micrococcales</taxon>
        <taxon>Dermabacteraceae</taxon>
        <taxon>Brachybacterium</taxon>
    </lineage>
</organism>
<evidence type="ECO:0000256" key="1">
    <source>
        <dbReference type="ARBA" id="ARBA00006432"/>
    </source>
</evidence>
<reference evidence="6 7" key="1">
    <citation type="submission" date="2020-10" db="EMBL/GenBank/DDBJ databases">
        <title>Draft genome and description of Brachybacterium epidermidis sp nov.</title>
        <authorList>
            <person name="Boxberger M."/>
            <person name="La Scola B."/>
        </authorList>
    </citation>
    <scope>NUCLEOTIDE SEQUENCE [LARGE SCALE GENOMIC DNA]</scope>
    <source>
        <strain evidence="6 7">Marseille-Q2903</strain>
    </source>
</reference>
<evidence type="ECO:0000259" key="5">
    <source>
        <dbReference type="Pfam" id="PF13193"/>
    </source>
</evidence>
<comment type="caution">
    <text evidence="6">The sequence shown here is derived from an EMBL/GenBank/DDBJ whole genome shotgun (WGS) entry which is preliminary data.</text>
</comment>
<evidence type="ECO:0000256" key="2">
    <source>
        <dbReference type="ARBA" id="ARBA00022598"/>
    </source>
</evidence>
<dbReference type="Proteomes" id="UP000644727">
    <property type="component" value="Unassembled WGS sequence"/>
</dbReference>
<dbReference type="InterPro" id="IPR045851">
    <property type="entry name" value="AMP-bd_C_sf"/>
</dbReference>
<name>A0ABR9W219_9MICO</name>
<dbReference type="SUPFAM" id="SSF56801">
    <property type="entry name" value="Acetyl-CoA synthetase-like"/>
    <property type="match status" value="1"/>
</dbReference>